<protein>
    <recommendedName>
        <fullName evidence="4 5">Small ribosomal subunit protein bS18</fullName>
    </recommendedName>
</protein>
<dbReference type="InterPro" id="IPR018275">
    <property type="entry name" value="Ribosomal_bS18_CS"/>
</dbReference>
<dbReference type="PANTHER" id="PTHR13479">
    <property type="entry name" value="30S RIBOSOMAL PROTEIN S18"/>
    <property type="match status" value="1"/>
</dbReference>
<dbReference type="Pfam" id="PF01084">
    <property type="entry name" value="Ribosomal_S18"/>
    <property type="match status" value="1"/>
</dbReference>
<dbReference type="Gene3D" id="4.10.640.10">
    <property type="entry name" value="Ribosomal protein S18"/>
    <property type="match status" value="1"/>
</dbReference>
<evidence type="ECO:0000256" key="3">
    <source>
        <dbReference type="ARBA" id="ARBA00023274"/>
    </source>
</evidence>
<dbReference type="GO" id="GO:0005840">
    <property type="term" value="C:ribosome"/>
    <property type="evidence" value="ECO:0007669"/>
    <property type="project" value="UniProtKB-KW"/>
</dbReference>
<dbReference type="HAMAP" id="MF_00270">
    <property type="entry name" value="Ribosomal_bS18"/>
    <property type="match status" value="1"/>
</dbReference>
<evidence type="ECO:0000256" key="4">
    <source>
        <dbReference type="ARBA" id="ARBA00035141"/>
    </source>
</evidence>
<keyword evidence="8" id="KW-1185">Reference proteome</keyword>
<evidence type="ECO:0000256" key="2">
    <source>
        <dbReference type="ARBA" id="ARBA00022980"/>
    </source>
</evidence>
<dbReference type="InterPro" id="IPR001648">
    <property type="entry name" value="Ribosomal_bS18"/>
</dbReference>
<reference evidence="7 8" key="1">
    <citation type="submission" date="2010-08" db="EMBL/GenBank/DDBJ databases">
        <authorList>
            <person name="Durkin A.S."/>
            <person name="Madupu R."/>
            <person name="Torralba M."/>
            <person name="Gillis M."/>
            <person name="Methe B."/>
            <person name="Sutton G."/>
            <person name="Nelson K.E."/>
        </authorList>
    </citation>
    <scope>NUCLEOTIDE SEQUENCE [LARGE SCALE GENOMIC DNA]</scope>
    <source>
        <strain evidence="7 8">PB189-T1-4</strain>
    </source>
</reference>
<dbReference type="PANTHER" id="PTHR13479:SF40">
    <property type="entry name" value="SMALL RIBOSOMAL SUBUNIT PROTEIN BS18M"/>
    <property type="match status" value="1"/>
</dbReference>
<dbReference type="PROSITE" id="PS00057">
    <property type="entry name" value="RIBOSOMAL_S18"/>
    <property type="match status" value="1"/>
</dbReference>
<accession>A0ABN0B1F4</accession>
<dbReference type="NCBIfam" id="TIGR00165">
    <property type="entry name" value="S18"/>
    <property type="match status" value="1"/>
</dbReference>
<comment type="subunit">
    <text evidence="5">Part of the 30S ribosomal subunit. Forms a tight heterodimer with protein bS6.</text>
</comment>
<sequence length="90" mass="10508">MARKKHVEQRQPLRKYSQLDKAELDNVDYKDTQLLRKFMTDRGKIKPRRVTGICTQHQHNVAMAIKRAREMALLPYTVTVVSTRGSRNKG</sequence>
<keyword evidence="3 5" id="KW-0687">Ribonucleoprotein</keyword>
<evidence type="ECO:0000256" key="6">
    <source>
        <dbReference type="RuleBase" id="RU003910"/>
    </source>
</evidence>
<comment type="similarity">
    <text evidence="1 5 6">Belongs to the bacterial ribosomal protein bS18 family.</text>
</comment>
<dbReference type="InterPro" id="IPR036870">
    <property type="entry name" value="Ribosomal_bS18_sf"/>
</dbReference>
<keyword evidence="2 5" id="KW-0689">Ribosomal protein</keyword>
<evidence type="ECO:0000313" key="7">
    <source>
        <dbReference type="EMBL" id="EFL44640.1"/>
    </source>
</evidence>
<dbReference type="EMBL" id="AEDQ01000007">
    <property type="protein sequence ID" value="EFL44640.1"/>
    <property type="molecule type" value="Genomic_DNA"/>
</dbReference>
<name>A0ABN0B1F4_9ACTN</name>
<keyword evidence="5" id="KW-0699">rRNA-binding</keyword>
<comment type="caution">
    <text evidence="7">The sequence shown here is derived from an EMBL/GenBank/DDBJ whole genome shotgun (WGS) entry which is preliminary data.</text>
</comment>
<dbReference type="RefSeq" id="WP_006303578.1">
    <property type="nucleotide sequence ID" value="NZ_AEDQ01000007.1"/>
</dbReference>
<organism evidence="7 8">
    <name type="scientific">Fannyhessea vaginae PB189-T1-4</name>
    <dbReference type="NCBI Taxonomy" id="866774"/>
    <lineage>
        <taxon>Bacteria</taxon>
        <taxon>Bacillati</taxon>
        <taxon>Actinomycetota</taxon>
        <taxon>Coriobacteriia</taxon>
        <taxon>Coriobacteriales</taxon>
        <taxon>Atopobiaceae</taxon>
        <taxon>Fannyhessea</taxon>
    </lineage>
</organism>
<evidence type="ECO:0000313" key="8">
    <source>
        <dbReference type="Proteomes" id="UP000004431"/>
    </source>
</evidence>
<comment type="function">
    <text evidence="5">Binds as a heterodimer with protein bS6 to the central domain of the 16S rRNA, where it helps stabilize the platform of the 30S subunit.</text>
</comment>
<gene>
    <name evidence="5 7" type="primary">rpsR</name>
    <name evidence="7" type="ORF">HMPREF9248_0033</name>
</gene>
<evidence type="ECO:0000256" key="1">
    <source>
        <dbReference type="ARBA" id="ARBA00005589"/>
    </source>
</evidence>
<dbReference type="SUPFAM" id="SSF46911">
    <property type="entry name" value="Ribosomal protein S18"/>
    <property type="match status" value="1"/>
</dbReference>
<proteinExistence type="inferred from homology"/>
<dbReference type="PRINTS" id="PR00974">
    <property type="entry name" value="RIBOSOMALS18"/>
</dbReference>
<dbReference type="Proteomes" id="UP000004431">
    <property type="component" value="Unassembled WGS sequence"/>
</dbReference>
<evidence type="ECO:0000256" key="5">
    <source>
        <dbReference type="HAMAP-Rule" id="MF_00270"/>
    </source>
</evidence>
<keyword evidence="5" id="KW-0694">RNA-binding</keyword>